<dbReference type="Proteomes" id="UP000886833">
    <property type="component" value="Unassembled WGS sequence"/>
</dbReference>
<dbReference type="InterPro" id="IPR048444">
    <property type="entry name" value="DNMK"/>
</dbReference>
<name>A0A9D1GBZ4_9FIRM</name>
<dbReference type="EMBL" id="DVKQ01000077">
    <property type="protein sequence ID" value="HIT38016.1"/>
    <property type="molecule type" value="Genomic_DNA"/>
</dbReference>
<dbReference type="Pfam" id="PF21448">
    <property type="entry name" value="DNMK"/>
    <property type="match status" value="1"/>
</dbReference>
<dbReference type="Gene3D" id="3.40.50.300">
    <property type="entry name" value="P-loop containing nucleotide triphosphate hydrolases"/>
    <property type="match status" value="1"/>
</dbReference>
<gene>
    <name evidence="1" type="ORF">IAB59_06045</name>
</gene>
<accession>A0A9D1GBZ4</accession>
<reference evidence="1" key="2">
    <citation type="journal article" date="2021" name="PeerJ">
        <title>Extensive microbial diversity within the chicken gut microbiome revealed by metagenomics and culture.</title>
        <authorList>
            <person name="Gilroy R."/>
            <person name="Ravi A."/>
            <person name="Getino M."/>
            <person name="Pursley I."/>
            <person name="Horton D.L."/>
            <person name="Alikhan N.F."/>
            <person name="Baker D."/>
            <person name="Gharbi K."/>
            <person name="Hall N."/>
            <person name="Watson M."/>
            <person name="Adriaenssens E.M."/>
            <person name="Foster-Nyarko E."/>
            <person name="Jarju S."/>
            <person name="Secka A."/>
            <person name="Antonio M."/>
            <person name="Oren A."/>
            <person name="Chaudhuri R.R."/>
            <person name="La Ragione R."/>
            <person name="Hildebrand F."/>
            <person name="Pallen M.J."/>
        </authorList>
    </citation>
    <scope>NUCLEOTIDE SEQUENCE</scope>
    <source>
        <strain evidence="1">CHK195-26880</strain>
    </source>
</reference>
<comment type="caution">
    <text evidence="1">The sequence shown here is derived from an EMBL/GenBank/DDBJ whole genome shotgun (WGS) entry which is preliminary data.</text>
</comment>
<dbReference type="InterPro" id="IPR027417">
    <property type="entry name" value="P-loop_NTPase"/>
</dbReference>
<dbReference type="SUPFAM" id="SSF52540">
    <property type="entry name" value="P-loop containing nucleoside triphosphate hydrolases"/>
    <property type="match status" value="1"/>
</dbReference>
<evidence type="ECO:0000313" key="2">
    <source>
        <dbReference type="Proteomes" id="UP000886833"/>
    </source>
</evidence>
<proteinExistence type="predicted"/>
<sequence length="182" mass="21561">MKIFLLAGKAGSGKDLLGSYMKTKYDFKGDSTCILHITTPLYEYARNYFSWDGDMRDKPREFLQEMGIEVIRNTLHKDTFLVDRLCEDIDILKHYFDVFIITDGRLVSEFNLLRERFPDIKIIHVIRENYNNNLTLKEKNHITETDMENYKDYDYVVNNTTKDELFKEADKIIDIESGVEYL</sequence>
<reference evidence="1" key="1">
    <citation type="submission" date="2020-10" db="EMBL/GenBank/DDBJ databases">
        <authorList>
            <person name="Gilroy R."/>
        </authorList>
    </citation>
    <scope>NUCLEOTIDE SEQUENCE</scope>
    <source>
        <strain evidence="1">CHK195-26880</strain>
    </source>
</reference>
<evidence type="ECO:0000313" key="1">
    <source>
        <dbReference type="EMBL" id="HIT38016.1"/>
    </source>
</evidence>
<dbReference type="AlphaFoldDB" id="A0A9D1GBZ4"/>
<organism evidence="1 2">
    <name type="scientific">Candidatus Onthousia faecipullorum</name>
    <dbReference type="NCBI Taxonomy" id="2840887"/>
    <lineage>
        <taxon>Bacteria</taxon>
        <taxon>Bacillati</taxon>
        <taxon>Bacillota</taxon>
        <taxon>Bacilli</taxon>
        <taxon>Candidatus Onthousia</taxon>
    </lineage>
</organism>
<protein>
    <submittedName>
        <fullName evidence="1">Uncharacterized protein</fullName>
    </submittedName>
</protein>